<accession>A0A1M7IJH9</accession>
<dbReference type="SUPFAM" id="SSF54593">
    <property type="entry name" value="Glyoxalase/Bleomycin resistance protein/Dihydroxybiphenyl dioxygenase"/>
    <property type="match status" value="1"/>
</dbReference>
<keyword evidence="3" id="KW-0560">Oxidoreductase</keyword>
<evidence type="ECO:0000313" key="3">
    <source>
        <dbReference type="EMBL" id="SHM40743.1"/>
    </source>
</evidence>
<evidence type="ECO:0000313" key="4">
    <source>
        <dbReference type="Proteomes" id="UP000190235"/>
    </source>
</evidence>
<dbReference type="STRING" id="143223.SAMN05878281_0575"/>
<dbReference type="Proteomes" id="UP000190235">
    <property type="component" value="Chromosome I"/>
</dbReference>
<dbReference type="Gene3D" id="3.10.180.10">
    <property type="entry name" value="2,3-Dihydroxybiphenyl 1,2-Dioxygenase, domain 1"/>
    <property type="match status" value="1"/>
</dbReference>
<evidence type="ECO:0000259" key="2">
    <source>
        <dbReference type="PROSITE" id="PS51819"/>
    </source>
</evidence>
<reference evidence="4" key="1">
    <citation type="submission" date="2016-11" db="EMBL/GenBank/DDBJ databases">
        <authorList>
            <person name="Varghese N."/>
            <person name="Submissions S."/>
        </authorList>
    </citation>
    <scope>NUCLEOTIDE SEQUENCE [LARGE SCALE GENOMIC DNA]</scope>
    <source>
        <strain evidence="4">ACAM 48</strain>
    </source>
</reference>
<sequence length="148" mass="17015">MQYSYSLICTLLFTCFCSAQTNYDFKKDHDALLVHDLEISANFYQDVLGLKEVSSKAIPSGKRWFELGNGVQLHLSESKEEVPKSKSIHMAITTQKIDAFVDFLKSKDIYFENWAGKAKTVRVRADGVKQFYIRDPDGYWIEVNNAKM</sequence>
<organism evidence="3 4">
    <name type="scientific">Salegentibacter salegens</name>
    <dbReference type="NCBI Taxonomy" id="143223"/>
    <lineage>
        <taxon>Bacteria</taxon>
        <taxon>Pseudomonadati</taxon>
        <taxon>Bacteroidota</taxon>
        <taxon>Flavobacteriia</taxon>
        <taxon>Flavobacteriales</taxon>
        <taxon>Flavobacteriaceae</taxon>
        <taxon>Salegentibacter</taxon>
    </lineage>
</organism>
<dbReference type="PANTHER" id="PTHR21366">
    <property type="entry name" value="GLYOXALASE FAMILY PROTEIN"/>
    <property type="match status" value="1"/>
</dbReference>
<dbReference type="EMBL" id="LT670848">
    <property type="protein sequence ID" value="SHM40743.1"/>
    <property type="molecule type" value="Genomic_DNA"/>
</dbReference>
<feature type="domain" description="VOC" evidence="2">
    <location>
        <begin position="26"/>
        <end position="146"/>
    </location>
</feature>
<feature type="chain" id="PRO_5011980245" evidence="1">
    <location>
        <begin position="20"/>
        <end position="148"/>
    </location>
</feature>
<dbReference type="PANTHER" id="PTHR21366:SF22">
    <property type="entry name" value="VOC DOMAIN-CONTAINING PROTEIN"/>
    <property type="match status" value="1"/>
</dbReference>
<gene>
    <name evidence="3" type="ORF">SAMN05878281_0575</name>
</gene>
<dbReference type="InterPro" id="IPR050383">
    <property type="entry name" value="GlyoxalaseI/FosfomycinResist"/>
</dbReference>
<dbReference type="RefSeq" id="WP_079733891.1">
    <property type="nucleotide sequence ID" value="NZ_LT670848.1"/>
</dbReference>
<dbReference type="GO" id="GO:0051213">
    <property type="term" value="F:dioxygenase activity"/>
    <property type="evidence" value="ECO:0007669"/>
    <property type="project" value="UniProtKB-KW"/>
</dbReference>
<protein>
    <submittedName>
        <fullName evidence="3">Catechol 2,3-dioxygenase</fullName>
    </submittedName>
</protein>
<dbReference type="Pfam" id="PF00903">
    <property type="entry name" value="Glyoxalase"/>
    <property type="match status" value="1"/>
</dbReference>
<keyword evidence="3" id="KW-0223">Dioxygenase</keyword>
<proteinExistence type="predicted"/>
<dbReference type="InterPro" id="IPR029068">
    <property type="entry name" value="Glyas_Bleomycin-R_OHBP_Dase"/>
</dbReference>
<evidence type="ECO:0000256" key="1">
    <source>
        <dbReference type="SAM" id="SignalP"/>
    </source>
</evidence>
<feature type="signal peptide" evidence="1">
    <location>
        <begin position="1"/>
        <end position="19"/>
    </location>
</feature>
<dbReference type="InterPro" id="IPR004360">
    <property type="entry name" value="Glyas_Fos-R_dOase_dom"/>
</dbReference>
<dbReference type="PROSITE" id="PS51819">
    <property type="entry name" value="VOC"/>
    <property type="match status" value="1"/>
</dbReference>
<keyword evidence="1" id="KW-0732">Signal</keyword>
<dbReference type="AlphaFoldDB" id="A0A1M7IJH9"/>
<dbReference type="InterPro" id="IPR037523">
    <property type="entry name" value="VOC_core"/>
</dbReference>
<name>A0A1M7IJH9_9FLAO</name>
<dbReference type="OrthoDB" id="192739at2"/>
<keyword evidence="4" id="KW-1185">Reference proteome</keyword>